<dbReference type="EC" id="2.7.13.3" evidence="2"/>
<name>A0A936ZI14_9BURK</name>
<evidence type="ECO:0000313" key="7">
    <source>
        <dbReference type="Proteomes" id="UP000613011"/>
    </source>
</evidence>
<dbReference type="AlphaFoldDB" id="A0A936ZI14"/>
<evidence type="ECO:0000259" key="5">
    <source>
        <dbReference type="PROSITE" id="PS50109"/>
    </source>
</evidence>
<dbReference type="InterPro" id="IPR036890">
    <property type="entry name" value="HATPase_C_sf"/>
</dbReference>
<reference evidence="6" key="1">
    <citation type="submission" date="2021-01" db="EMBL/GenBank/DDBJ databases">
        <title>Ramlibacter sp. strain AW1 16S ribosomal RNA gene Genome sequencing and assembly.</title>
        <authorList>
            <person name="Kang M."/>
        </authorList>
    </citation>
    <scope>NUCLEOTIDE SEQUENCE</scope>
    <source>
        <strain evidence="6">AW1</strain>
    </source>
</reference>
<dbReference type="Gene3D" id="3.30.565.10">
    <property type="entry name" value="Histidine kinase-like ATPase, C-terminal domain"/>
    <property type="match status" value="1"/>
</dbReference>
<dbReference type="InterPro" id="IPR003661">
    <property type="entry name" value="HisK_dim/P_dom"/>
</dbReference>
<dbReference type="Pfam" id="PF14361">
    <property type="entry name" value="RsbRD_N"/>
    <property type="match status" value="1"/>
</dbReference>
<comment type="caution">
    <text evidence="6">The sequence shown here is derived from an EMBL/GenBank/DDBJ whole genome shotgun (WGS) entry which is preliminary data.</text>
</comment>
<dbReference type="SMART" id="SM00387">
    <property type="entry name" value="HATPase_c"/>
    <property type="match status" value="1"/>
</dbReference>
<dbReference type="RefSeq" id="WP_201683226.1">
    <property type="nucleotide sequence ID" value="NZ_JAEQNA010000001.1"/>
</dbReference>
<dbReference type="Gene3D" id="1.10.287.130">
    <property type="match status" value="1"/>
</dbReference>
<evidence type="ECO:0000256" key="4">
    <source>
        <dbReference type="SAM" id="MobiDB-lite"/>
    </source>
</evidence>
<dbReference type="PANTHER" id="PTHR43547:SF2">
    <property type="entry name" value="HYBRID SIGNAL TRANSDUCTION HISTIDINE KINASE C"/>
    <property type="match status" value="1"/>
</dbReference>
<dbReference type="SUPFAM" id="SSF55874">
    <property type="entry name" value="ATPase domain of HSP90 chaperone/DNA topoisomerase II/histidine kinase"/>
    <property type="match status" value="1"/>
</dbReference>
<keyword evidence="6" id="KW-0808">Transferase</keyword>
<dbReference type="PROSITE" id="PS50109">
    <property type="entry name" value="HIS_KIN"/>
    <property type="match status" value="1"/>
</dbReference>
<evidence type="ECO:0000256" key="3">
    <source>
        <dbReference type="ARBA" id="ARBA00022553"/>
    </source>
</evidence>
<feature type="compositionally biased region" description="Basic and acidic residues" evidence="4">
    <location>
        <begin position="55"/>
        <end position="66"/>
    </location>
</feature>
<dbReference type="Pfam" id="PF00512">
    <property type="entry name" value="HisKA"/>
    <property type="match status" value="1"/>
</dbReference>
<feature type="domain" description="Histidine kinase" evidence="5">
    <location>
        <begin position="159"/>
        <end position="376"/>
    </location>
</feature>
<dbReference type="InterPro" id="IPR005467">
    <property type="entry name" value="His_kinase_dom"/>
</dbReference>
<sequence length="394" mass="42913">MNIGFFLAQQVDPIVDEWAAFAHTRLPASHAFTHRELADHAKVLLLAIAADMEQSQEKSDQHDKAQGNKPENAPNVTRIARGHAEQRFDQGFSLDDLLSEFRALRASVIRRWTKHIHDACSEDLEQLTRFGESMDQALSESASLYSKKVDDSRNLLLGVLGHDLRTPLGVVQMSAQYLLRADTLTGGQTKAVARILTAAERMRGMVRDILDFTQTAFGVALPITPIPADFAVITENIVTELAALHPDSTIALTCEGDLSGRWDCARVGQMLANLIANAVQHGSAGEPVTVFVDGDNHDVRVRVTNAGLPIPAAARENMFTPLRQSPTVEAERRAGSSGLGLGLYITKEIAVAHGGVVELVSDDEQTTFSVRLPRIPPLAADRRATNPQLSTKPQ</sequence>
<dbReference type="Pfam" id="PF02518">
    <property type="entry name" value="HATPase_c"/>
    <property type="match status" value="1"/>
</dbReference>
<comment type="catalytic activity">
    <reaction evidence="1">
        <text>ATP + protein L-histidine = ADP + protein N-phospho-L-histidine.</text>
        <dbReference type="EC" id="2.7.13.3"/>
    </reaction>
</comment>
<protein>
    <recommendedName>
        <fullName evidence="2">histidine kinase</fullName>
        <ecNumber evidence="2">2.7.13.3</ecNumber>
    </recommendedName>
</protein>
<dbReference type="SMART" id="SM00388">
    <property type="entry name" value="HisKA"/>
    <property type="match status" value="1"/>
</dbReference>
<dbReference type="InterPro" id="IPR025751">
    <property type="entry name" value="RsbRD_N_dom"/>
</dbReference>
<dbReference type="EMBL" id="JAEQNA010000001">
    <property type="protein sequence ID" value="MBL0420242.1"/>
    <property type="molecule type" value="Genomic_DNA"/>
</dbReference>
<keyword evidence="7" id="KW-1185">Reference proteome</keyword>
<dbReference type="InterPro" id="IPR003594">
    <property type="entry name" value="HATPase_dom"/>
</dbReference>
<evidence type="ECO:0000256" key="1">
    <source>
        <dbReference type="ARBA" id="ARBA00000085"/>
    </source>
</evidence>
<gene>
    <name evidence="6" type="ORF">JI739_07790</name>
</gene>
<dbReference type="Proteomes" id="UP000613011">
    <property type="component" value="Unassembled WGS sequence"/>
</dbReference>
<dbReference type="PRINTS" id="PR00344">
    <property type="entry name" value="BCTRLSENSOR"/>
</dbReference>
<dbReference type="CDD" id="cd00075">
    <property type="entry name" value="HATPase"/>
    <property type="match status" value="1"/>
</dbReference>
<organism evidence="6 7">
    <name type="scientific">Ramlibacter aurantiacus</name>
    <dbReference type="NCBI Taxonomy" id="2801330"/>
    <lineage>
        <taxon>Bacteria</taxon>
        <taxon>Pseudomonadati</taxon>
        <taxon>Pseudomonadota</taxon>
        <taxon>Betaproteobacteria</taxon>
        <taxon>Burkholderiales</taxon>
        <taxon>Comamonadaceae</taxon>
        <taxon>Ramlibacter</taxon>
    </lineage>
</organism>
<dbReference type="GO" id="GO:0000155">
    <property type="term" value="F:phosphorelay sensor kinase activity"/>
    <property type="evidence" value="ECO:0007669"/>
    <property type="project" value="InterPro"/>
</dbReference>
<accession>A0A936ZI14</accession>
<evidence type="ECO:0000313" key="6">
    <source>
        <dbReference type="EMBL" id="MBL0420242.1"/>
    </source>
</evidence>
<proteinExistence type="predicted"/>
<dbReference type="SUPFAM" id="SSF47384">
    <property type="entry name" value="Homodimeric domain of signal transducing histidine kinase"/>
    <property type="match status" value="1"/>
</dbReference>
<dbReference type="PANTHER" id="PTHR43547">
    <property type="entry name" value="TWO-COMPONENT HISTIDINE KINASE"/>
    <property type="match status" value="1"/>
</dbReference>
<dbReference type="InterPro" id="IPR036097">
    <property type="entry name" value="HisK_dim/P_sf"/>
</dbReference>
<keyword evidence="3" id="KW-0597">Phosphoprotein</keyword>
<feature type="region of interest" description="Disordered" evidence="4">
    <location>
        <begin position="55"/>
        <end position="74"/>
    </location>
</feature>
<keyword evidence="6" id="KW-0418">Kinase</keyword>
<evidence type="ECO:0000256" key="2">
    <source>
        <dbReference type="ARBA" id="ARBA00012438"/>
    </source>
</evidence>
<dbReference type="CDD" id="cd00082">
    <property type="entry name" value="HisKA"/>
    <property type="match status" value="1"/>
</dbReference>
<dbReference type="InterPro" id="IPR004358">
    <property type="entry name" value="Sig_transdc_His_kin-like_C"/>
</dbReference>